<organism evidence="2 3">
    <name type="scientific">Ceraceosorus bombacis</name>
    <dbReference type="NCBI Taxonomy" id="401625"/>
    <lineage>
        <taxon>Eukaryota</taxon>
        <taxon>Fungi</taxon>
        <taxon>Dikarya</taxon>
        <taxon>Basidiomycota</taxon>
        <taxon>Ustilaginomycotina</taxon>
        <taxon>Exobasidiomycetes</taxon>
        <taxon>Ceraceosorales</taxon>
        <taxon>Ceraceosoraceae</taxon>
        <taxon>Ceraceosorus</taxon>
    </lineage>
</organism>
<protein>
    <submittedName>
        <fullName evidence="2">Uncharacterized protein</fullName>
    </submittedName>
</protein>
<evidence type="ECO:0000256" key="1">
    <source>
        <dbReference type="SAM" id="MobiDB-lite"/>
    </source>
</evidence>
<sequence>MSTDDPDNRALPSSHRSPPSNITAFLSSVSPRPAYKPCSLPSSKVQALPPLDRIPDPPPLPLPLCPP</sequence>
<keyword evidence="3" id="KW-1185">Reference proteome</keyword>
<dbReference type="EMBL" id="CCYA01000238">
    <property type="protein sequence ID" value="CEH13961.1"/>
    <property type="molecule type" value="Genomic_DNA"/>
</dbReference>
<accession>A0A0P1BDE1</accession>
<feature type="region of interest" description="Disordered" evidence="1">
    <location>
        <begin position="1"/>
        <end position="67"/>
    </location>
</feature>
<dbReference type="AlphaFoldDB" id="A0A0P1BDE1"/>
<feature type="compositionally biased region" description="Pro residues" evidence="1">
    <location>
        <begin position="56"/>
        <end position="67"/>
    </location>
</feature>
<reference evidence="2 3" key="1">
    <citation type="submission" date="2014-09" db="EMBL/GenBank/DDBJ databases">
        <authorList>
            <person name="Magalhaes I.L.F."/>
            <person name="Oliveira U."/>
            <person name="Santos F.R."/>
            <person name="Vidigal T.H.D.A."/>
            <person name="Brescovit A.D."/>
            <person name="Santos A.J."/>
        </authorList>
    </citation>
    <scope>NUCLEOTIDE SEQUENCE [LARGE SCALE GENOMIC DNA]</scope>
</reference>
<proteinExistence type="predicted"/>
<name>A0A0P1BDE1_9BASI</name>
<evidence type="ECO:0000313" key="2">
    <source>
        <dbReference type="EMBL" id="CEH13961.1"/>
    </source>
</evidence>
<feature type="compositionally biased region" description="Polar residues" evidence="1">
    <location>
        <begin position="14"/>
        <end position="30"/>
    </location>
</feature>
<dbReference type="Proteomes" id="UP000054845">
    <property type="component" value="Unassembled WGS sequence"/>
</dbReference>
<evidence type="ECO:0000313" key="3">
    <source>
        <dbReference type="Proteomes" id="UP000054845"/>
    </source>
</evidence>